<reference evidence="2" key="1">
    <citation type="submission" date="2025-08" db="UniProtKB">
        <authorList>
            <consortium name="RefSeq"/>
        </authorList>
    </citation>
    <scope>IDENTIFICATION</scope>
</reference>
<dbReference type="Proteomes" id="UP000504604">
    <property type="component" value="Unplaced"/>
</dbReference>
<sequence>MADNESVIITVVYGASEVIDSRNLWTALETLAQQCSDIPWMVGGDFNAVRDLNEVCGISGDIRMATEEFNAGILEAGLIPLPMRGEWFTWHNCSTSMRSLWKRLDRILINDRWLARFPSAYYRSLTPRTSDHSPLVLHGDIQQHNGGMFRFDNYLAHSPEFIHNVQNIWHHEIVGIPMYAVTRKLKALKPVFRLQRRNKGDLTMNVQLAKGFLDEAQHNSCSDRQNELYLLLEHCCRVVYAKARRVRRRILQINDENGFTHTDLGEIAHEFVSYYQNLLGGTRPELSVDIRYLRPWARHCITDEEANQLLLPISADDVKQAMFDIADDKAPGPDGYSSRFFKAAWPVVGEEVTRAVLDFFSTGKLLKQVNSTILALIPK</sequence>
<dbReference type="SUPFAM" id="SSF56219">
    <property type="entry name" value="DNase I-like"/>
    <property type="match status" value="1"/>
</dbReference>
<dbReference type="InParanoid" id="A0A6I9UR67"/>
<gene>
    <name evidence="2" type="primary">LOC105180308</name>
</gene>
<organism evidence="1 2">
    <name type="scientific">Sesamum indicum</name>
    <name type="common">Oriental sesame</name>
    <name type="synonym">Sesamum orientale</name>
    <dbReference type="NCBI Taxonomy" id="4182"/>
    <lineage>
        <taxon>Eukaryota</taxon>
        <taxon>Viridiplantae</taxon>
        <taxon>Streptophyta</taxon>
        <taxon>Embryophyta</taxon>
        <taxon>Tracheophyta</taxon>
        <taxon>Spermatophyta</taxon>
        <taxon>Magnoliopsida</taxon>
        <taxon>eudicotyledons</taxon>
        <taxon>Gunneridae</taxon>
        <taxon>Pentapetalae</taxon>
        <taxon>asterids</taxon>
        <taxon>lamiids</taxon>
        <taxon>Lamiales</taxon>
        <taxon>Pedaliaceae</taxon>
        <taxon>Sesamum</taxon>
    </lineage>
</organism>
<dbReference type="Gene3D" id="3.60.10.10">
    <property type="entry name" value="Endonuclease/exonuclease/phosphatase"/>
    <property type="match status" value="1"/>
</dbReference>
<dbReference type="InterPro" id="IPR036691">
    <property type="entry name" value="Endo/exonu/phosph_ase_sf"/>
</dbReference>
<evidence type="ECO:0000313" key="2">
    <source>
        <dbReference type="RefSeq" id="XP_011102278.1"/>
    </source>
</evidence>
<keyword evidence="1" id="KW-1185">Reference proteome</keyword>
<dbReference type="PANTHER" id="PTHR33710">
    <property type="entry name" value="BNAC02G09200D PROTEIN"/>
    <property type="match status" value="1"/>
</dbReference>
<accession>A0A6I9UR67</accession>
<dbReference type="RefSeq" id="XP_011102278.1">
    <property type="nucleotide sequence ID" value="XM_011103976.1"/>
</dbReference>
<dbReference type="PANTHER" id="PTHR33710:SF64">
    <property type="entry name" value="ENDONUCLEASE_EXONUCLEASE_PHOSPHATASE DOMAIN-CONTAINING PROTEIN"/>
    <property type="match status" value="1"/>
</dbReference>
<dbReference type="OrthoDB" id="851867at2759"/>
<dbReference type="KEGG" id="sind:105180308"/>
<name>A0A6I9UR67_SESIN</name>
<feature type="non-terminal residue" evidence="2">
    <location>
        <position position="379"/>
    </location>
</feature>
<evidence type="ECO:0000313" key="1">
    <source>
        <dbReference type="Proteomes" id="UP000504604"/>
    </source>
</evidence>
<dbReference type="AlphaFoldDB" id="A0A6I9UR67"/>
<dbReference type="GeneID" id="105180308"/>
<proteinExistence type="predicted"/>
<protein>
    <submittedName>
        <fullName evidence="2">Uncharacterized protein LOC105180308</fullName>
    </submittedName>
</protein>